<evidence type="ECO:0000256" key="2">
    <source>
        <dbReference type="ARBA" id="ARBA00022679"/>
    </source>
</evidence>
<sequence>MSNIDVTQYLIEHHMEIHKSKEGFESFIKGASRKYRSYEIPKRTSGTRKIAQPMRQLKDYQRTIVTIFETTFLIHDCCMAYMKGRDIKTNALIHSGNSFFLKMDFTDFFNSITPKLFFEGCERQKIDLNWADKETLEKILFWCENKYSKELVLSIGAPSSPFISNFVMYSFDEVLNEYCKKNGITYTRYADDLTFSTSTSGILFSVPDIVRGTLLQFYGTKIQINQFKTAFSSKKHNRHVTGLTITNDNNISIGREKKRYIKHLVHNFIEEKITLEDLNYLRGYLGFIKYVEPSFLISLEQKYTQSVIQKIRLGN</sequence>
<dbReference type="Proteomes" id="UP000240957">
    <property type="component" value="Unassembled WGS sequence"/>
</dbReference>
<dbReference type="EC" id="2.7.7.49" evidence="1"/>
<evidence type="ECO:0000313" key="12">
    <source>
        <dbReference type="EMBL" id="RFC85296.1"/>
    </source>
</evidence>
<dbReference type="AlphaFoldDB" id="A0A371YUZ8"/>
<evidence type="ECO:0000313" key="13">
    <source>
        <dbReference type="Proteomes" id="UP000240957"/>
    </source>
</evidence>
<dbReference type="GO" id="GO:0003964">
    <property type="term" value="F:RNA-directed DNA polymerase activity"/>
    <property type="evidence" value="ECO:0007669"/>
    <property type="project" value="UniProtKB-KW"/>
</dbReference>
<dbReference type="InterPro" id="IPR043502">
    <property type="entry name" value="DNA/RNA_pol_sf"/>
</dbReference>
<dbReference type="InterPro" id="IPR051083">
    <property type="entry name" value="GrpII_Intron_Splice-Mob/Def"/>
</dbReference>
<reference evidence="12 13" key="2">
    <citation type="submission" date="2018-08" db="EMBL/GenBank/DDBJ databases">
        <title>The draft genome of Acinetobacter sichuanensis strain WCHAc060041.</title>
        <authorList>
            <person name="Qin J."/>
            <person name="Feng Y."/>
            <person name="Zong Z."/>
        </authorList>
    </citation>
    <scope>NUCLEOTIDE SEQUENCE [LARGE SCALE GENOMIC DNA]</scope>
    <source>
        <strain evidence="12 13">WCHAc060041</strain>
    </source>
</reference>
<dbReference type="PANTHER" id="PTHR34047">
    <property type="entry name" value="NUCLEAR INTRON MATURASE 1, MITOCHONDRIAL-RELATED"/>
    <property type="match status" value="1"/>
</dbReference>
<dbReference type="EMBL" id="JBHRSF010000005">
    <property type="protein sequence ID" value="MFC2993988.1"/>
    <property type="molecule type" value="Genomic_DNA"/>
</dbReference>
<keyword evidence="14" id="KW-1185">Reference proteome</keyword>
<dbReference type="CDD" id="cd03487">
    <property type="entry name" value="RT_Bac_retron_II"/>
    <property type="match status" value="1"/>
</dbReference>
<evidence type="ECO:0000313" key="11">
    <source>
        <dbReference type="EMBL" id="MFC2993988.1"/>
    </source>
</evidence>
<dbReference type="InterPro" id="IPR000477">
    <property type="entry name" value="RT_dom"/>
</dbReference>
<keyword evidence="2" id="KW-0808">Transferase</keyword>
<dbReference type="NCBIfam" id="NF038233">
    <property type="entry name" value="retron_St85_RT"/>
    <property type="match status" value="1"/>
</dbReference>
<evidence type="ECO:0000256" key="8">
    <source>
        <dbReference type="ARBA" id="ARBA00034120"/>
    </source>
</evidence>
<evidence type="ECO:0000256" key="4">
    <source>
        <dbReference type="ARBA" id="ARBA00022723"/>
    </source>
</evidence>
<dbReference type="Proteomes" id="UP001595455">
    <property type="component" value="Unassembled WGS sequence"/>
</dbReference>
<reference evidence="14" key="3">
    <citation type="journal article" date="2019" name="Int. J. Syst. Evol. Microbiol.">
        <title>The Global Catalogue of Microorganisms (GCM) 10K type strain sequencing project: providing services to taxonomists for standard genome sequencing and annotation.</title>
        <authorList>
            <consortium name="The Broad Institute Genomics Platform"/>
            <consortium name="The Broad Institute Genome Sequencing Center for Infectious Disease"/>
            <person name="Wu L."/>
            <person name="Ma J."/>
        </authorList>
    </citation>
    <scope>NUCLEOTIDE SEQUENCE [LARGE SCALE GENOMIC DNA]</scope>
    <source>
        <strain evidence="14">KCTC 62575</strain>
    </source>
</reference>
<dbReference type="GO" id="GO:0003723">
    <property type="term" value="F:RNA binding"/>
    <property type="evidence" value="ECO:0007669"/>
    <property type="project" value="InterPro"/>
</dbReference>
<dbReference type="EMBL" id="PYIX02000002">
    <property type="protein sequence ID" value="RFC85296.1"/>
    <property type="molecule type" value="Genomic_DNA"/>
</dbReference>
<protein>
    <recommendedName>
        <fullName evidence="1">RNA-directed DNA polymerase</fullName>
        <ecNumber evidence="1">2.7.7.49</ecNumber>
    </recommendedName>
</protein>
<gene>
    <name evidence="11" type="ORF">ACFODO_01625</name>
    <name evidence="12" type="ORF">C9E89_002645</name>
</gene>
<feature type="domain" description="Reverse transcriptase" evidence="10">
    <location>
        <begin position="21"/>
        <end position="245"/>
    </location>
</feature>
<evidence type="ECO:0000313" key="14">
    <source>
        <dbReference type="Proteomes" id="UP001595455"/>
    </source>
</evidence>
<keyword evidence="6 12" id="KW-0695">RNA-directed DNA polymerase</keyword>
<keyword evidence="3" id="KW-0548">Nucleotidyltransferase</keyword>
<keyword evidence="5" id="KW-0460">Magnesium</keyword>
<dbReference type="RefSeq" id="WP_107006891.1">
    <property type="nucleotide sequence ID" value="NZ_JBHRSF010000005.1"/>
</dbReference>
<evidence type="ECO:0000256" key="1">
    <source>
        <dbReference type="ARBA" id="ARBA00012493"/>
    </source>
</evidence>
<reference evidence="11" key="4">
    <citation type="submission" date="2024-09" db="EMBL/GenBank/DDBJ databases">
        <authorList>
            <person name="Sun Q."/>
            <person name="Mori K."/>
        </authorList>
    </citation>
    <scope>NUCLEOTIDE SEQUENCE</scope>
    <source>
        <strain evidence="11">KCTC 62575</strain>
    </source>
</reference>
<dbReference type="PRINTS" id="PR00866">
    <property type="entry name" value="RNADNAPOLMS"/>
</dbReference>
<dbReference type="InterPro" id="IPR000123">
    <property type="entry name" value="Reverse_transcriptase_msDNA"/>
</dbReference>
<keyword evidence="7" id="KW-0051">Antiviral defense</keyword>
<evidence type="ECO:0000256" key="3">
    <source>
        <dbReference type="ARBA" id="ARBA00022695"/>
    </source>
</evidence>
<name>A0A371YUZ8_9GAMM</name>
<proteinExistence type="inferred from homology"/>
<evidence type="ECO:0000256" key="6">
    <source>
        <dbReference type="ARBA" id="ARBA00022918"/>
    </source>
</evidence>
<comment type="catalytic activity">
    <reaction evidence="9">
        <text>DNA(n) + a 2'-deoxyribonucleoside 5'-triphosphate = DNA(n+1) + diphosphate</text>
        <dbReference type="Rhea" id="RHEA:22508"/>
        <dbReference type="Rhea" id="RHEA-COMP:17339"/>
        <dbReference type="Rhea" id="RHEA-COMP:17340"/>
        <dbReference type="ChEBI" id="CHEBI:33019"/>
        <dbReference type="ChEBI" id="CHEBI:61560"/>
        <dbReference type="ChEBI" id="CHEBI:173112"/>
        <dbReference type="EC" id="2.7.7.49"/>
    </reaction>
</comment>
<reference evidence="11" key="1">
    <citation type="journal article" date="2014" name="Int. J. Syst. Evol. Microbiol.">
        <title>Complete genome of a new Firmicutes species belonging to the dominant human colonic microbiota ('Ruminococcus bicirculans') reveals two chromosomes and a selective capacity to utilize plant glucans.</title>
        <authorList>
            <consortium name="NISC Comparative Sequencing Program"/>
            <person name="Wegmann U."/>
            <person name="Louis P."/>
            <person name="Goesmann A."/>
            <person name="Henrissat B."/>
            <person name="Duncan S.H."/>
            <person name="Flint H.J."/>
        </authorList>
    </citation>
    <scope>NUCLEOTIDE SEQUENCE</scope>
    <source>
        <strain evidence="11">KCTC 62575</strain>
    </source>
</reference>
<comment type="similarity">
    <text evidence="8">Belongs to the bacterial reverse transcriptase family.</text>
</comment>
<dbReference type="GO" id="GO:0046872">
    <property type="term" value="F:metal ion binding"/>
    <property type="evidence" value="ECO:0007669"/>
    <property type="project" value="UniProtKB-KW"/>
</dbReference>
<dbReference type="Pfam" id="PF00078">
    <property type="entry name" value="RVT_1"/>
    <property type="match status" value="1"/>
</dbReference>
<dbReference type="PROSITE" id="PS50878">
    <property type="entry name" value="RT_POL"/>
    <property type="match status" value="1"/>
</dbReference>
<dbReference type="GO" id="GO:0051607">
    <property type="term" value="P:defense response to virus"/>
    <property type="evidence" value="ECO:0007669"/>
    <property type="project" value="UniProtKB-KW"/>
</dbReference>
<organism evidence="12 13">
    <name type="scientific">Acinetobacter sichuanensis</name>
    <dbReference type="NCBI Taxonomy" id="2136183"/>
    <lineage>
        <taxon>Bacteria</taxon>
        <taxon>Pseudomonadati</taxon>
        <taxon>Pseudomonadota</taxon>
        <taxon>Gammaproteobacteria</taxon>
        <taxon>Moraxellales</taxon>
        <taxon>Moraxellaceae</taxon>
        <taxon>Acinetobacter</taxon>
    </lineage>
</organism>
<evidence type="ECO:0000256" key="7">
    <source>
        <dbReference type="ARBA" id="ARBA00023118"/>
    </source>
</evidence>
<dbReference type="SUPFAM" id="SSF56672">
    <property type="entry name" value="DNA/RNA polymerases"/>
    <property type="match status" value="1"/>
</dbReference>
<evidence type="ECO:0000259" key="10">
    <source>
        <dbReference type="PROSITE" id="PS50878"/>
    </source>
</evidence>
<comment type="caution">
    <text evidence="12">The sequence shown here is derived from an EMBL/GenBank/DDBJ whole genome shotgun (WGS) entry which is preliminary data.</text>
</comment>
<accession>A0A371YUZ8</accession>
<keyword evidence="4" id="KW-0479">Metal-binding</keyword>
<dbReference type="OrthoDB" id="7055795at2"/>
<dbReference type="PANTHER" id="PTHR34047:SF7">
    <property type="entry name" value="RNA-DIRECTED DNA POLYMERASE"/>
    <property type="match status" value="1"/>
</dbReference>
<evidence type="ECO:0000256" key="5">
    <source>
        <dbReference type="ARBA" id="ARBA00022842"/>
    </source>
</evidence>
<evidence type="ECO:0000256" key="9">
    <source>
        <dbReference type="ARBA" id="ARBA00048173"/>
    </source>
</evidence>